<evidence type="ECO:0000313" key="2">
    <source>
        <dbReference type="Proteomes" id="UP001222603"/>
    </source>
</evidence>
<organism evidence="1 2">
    <name type="scientific">Bacteroides uniformis</name>
    <dbReference type="NCBI Taxonomy" id="820"/>
    <lineage>
        <taxon>Bacteria</taxon>
        <taxon>Pseudomonadati</taxon>
        <taxon>Bacteroidota</taxon>
        <taxon>Bacteroidia</taxon>
        <taxon>Bacteroidales</taxon>
        <taxon>Bacteroidaceae</taxon>
        <taxon>Bacteroides</taxon>
    </lineage>
</organism>
<proteinExistence type="predicted"/>
<comment type="caution">
    <text evidence="1">The sequence shown here is derived from an EMBL/GenBank/DDBJ whole genome shotgun (WGS) entry which is preliminary data.</text>
</comment>
<accession>A0AAW6GUQ2</accession>
<dbReference type="Proteomes" id="UP001222603">
    <property type="component" value="Unassembled WGS sequence"/>
</dbReference>
<sequence>MAENYSAQNSITIKRLRSNDSLMLTFENNGIPLFQAVDEESGAVSPDWSIAANQPVRTPKVTSARGLAVSLSGHSWAYNGVALNFNGAESGGWKKDSTGKFSLNTSTGAIKIVGNLASKTNIAGDTLTYS</sequence>
<dbReference type="AlphaFoldDB" id="A0AAW6GUQ2"/>
<gene>
    <name evidence="1" type="ORF">POZ10_00055</name>
</gene>
<evidence type="ECO:0000313" key="1">
    <source>
        <dbReference type="EMBL" id="MDC1899016.1"/>
    </source>
</evidence>
<feature type="non-terminal residue" evidence="1">
    <location>
        <position position="130"/>
    </location>
</feature>
<reference evidence="1" key="1">
    <citation type="submission" date="2022-10" db="EMBL/GenBank/DDBJ databases">
        <title>Human gut microbiome strain richness.</title>
        <authorList>
            <person name="Chen-Liaw A."/>
        </authorList>
    </citation>
    <scope>NUCLEOTIDE SEQUENCE</scope>
    <source>
        <strain evidence="1">1001713st1_F9_1001713B170221_170320</strain>
    </source>
</reference>
<protein>
    <submittedName>
        <fullName evidence="1">Uncharacterized protein</fullName>
    </submittedName>
</protein>
<dbReference type="EMBL" id="JAQNSI010000003">
    <property type="protein sequence ID" value="MDC1899016.1"/>
    <property type="molecule type" value="Genomic_DNA"/>
</dbReference>
<name>A0AAW6GUQ2_BACUN</name>